<evidence type="ECO:0000313" key="10">
    <source>
        <dbReference type="Proteomes" id="UP000198668"/>
    </source>
</evidence>
<dbReference type="GO" id="GO:0006817">
    <property type="term" value="P:phosphate ion transport"/>
    <property type="evidence" value="ECO:0007669"/>
    <property type="project" value="UniProtKB-KW"/>
</dbReference>
<dbReference type="InterPro" id="IPR038078">
    <property type="entry name" value="PhoU-like_sf"/>
</dbReference>
<evidence type="ECO:0000256" key="6">
    <source>
        <dbReference type="ARBA" id="ARBA00022592"/>
    </source>
</evidence>
<evidence type="ECO:0000256" key="5">
    <source>
        <dbReference type="ARBA" id="ARBA00022490"/>
    </source>
</evidence>
<dbReference type="InterPro" id="IPR026022">
    <property type="entry name" value="PhoU_dom"/>
</dbReference>
<keyword evidence="10" id="KW-1185">Reference proteome</keyword>
<dbReference type="GO" id="GO:0030643">
    <property type="term" value="P:intracellular phosphate ion homeostasis"/>
    <property type="evidence" value="ECO:0007669"/>
    <property type="project" value="InterPro"/>
</dbReference>
<name>A0A1I3BJZ4_9LACT</name>
<evidence type="ECO:0000256" key="7">
    <source>
        <dbReference type="PIRNR" id="PIRNR003107"/>
    </source>
</evidence>
<dbReference type="SUPFAM" id="SSF109755">
    <property type="entry name" value="PhoU-like"/>
    <property type="match status" value="1"/>
</dbReference>
<comment type="subcellular location">
    <subcellularLocation>
        <location evidence="1 7">Cytoplasm</location>
    </subcellularLocation>
</comment>
<proteinExistence type="inferred from homology"/>
<dbReference type="Pfam" id="PF01895">
    <property type="entry name" value="PhoU"/>
    <property type="match status" value="2"/>
</dbReference>
<keyword evidence="4 7" id="KW-0813">Transport</keyword>
<dbReference type="EMBL" id="FOQE01000007">
    <property type="protein sequence ID" value="SFH62583.1"/>
    <property type="molecule type" value="Genomic_DNA"/>
</dbReference>
<keyword evidence="5 7" id="KW-0963">Cytoplasm</keyword>
<dbReference type="Proteomes" id="UP000198668">
    <property type="component" value="Unassembled WGS sequence"/>
</dbReference>
<feature type="domain" description="PhoU" evidence="8">
    <location>
        <begin position="143"/>
        <end position="228"/>
    </location>
</feature>
<protein>
    <recommendedName>
        <fullName evidence="7">Phosphate-specific transport system accessory protein PhoU</fullName>
    </recommendedName>
</protein>
<dbReference type="PANTHER" id="PTHR42930">
    <property type="entry name" value="PHOSPHATE-SPECIFIC TRANSPORT SYSTEM ACCESSORY PROTEIN PHOU"/>
    <property type="match status" value="1"/>
</dbReference>
<comment type="similarity">
    <text evidence="2 7">Belongs to the PhoU family.</text>
</comment>
<dbReference type="GO" id="GO:0045936">
    <property type="term" value="P:negative regulation of phosphate metabolic process"/>
    <property type="evidence" value="ECO:0007669"/>
    <property type="project" value="InterPro"/>
</dbReference>
<dbReference type="NCBIfam" id="TIGR02135">
    <property type="entry name" value="phoU_full"/>
    <property type="match status" value="1"/>
</dbReference>
<sequence length="248" mass="29026">MKLIDAQFFSKLLRKEYDAEGENMRQQFEEELNELHIQFFRMGRAVHEAVQKSVEAFVTHNKQMAQEVIDHDIEINKIEMDLEQKCIELIALQQPVTTDLRKIITVMKATSDLERIGDHAVSISKSTIRVKGNKREYDIEKHLSEMSEKVLYLVRKVMDAYVIFNADEAIRLAEYDQEVDKMGKQIYEESIEFMKSDPEIVLGATDYVRVTTYLERIGDYVTNICEWIVYLDTGKVIELNTHNHLEDI</sequence>
<evidence type="ECO:0000259" key="8">
    <source>
        <dbReference type="Pfam" id="PF01895"/>
    </source>
</evidence>
<dbReference type="FunFam" id="1.20.58.220:FF:000004">
    <property type="entry name" value="Phosphate-specific transport system accessory protein PhoU"/>
    <property type="match status" value="1"/>
</dbReference>
<evidence type="ECO:0000313" key="9">
    <source>
        <dbReference type="EMBL" id="SFH62583.1"/>
    </source>
</evidence>
<keyword evidence="6 7" id="KW-0592">Phosphate transport</keyword>
<evidence type="ECO:0000256" key="2">
    <source>
        <dbReference type="ARBA" id="ARBA00008107"/>
    </source>
</evidence>
<comment type="function">
    <text evidence="7">Plays a role in the regulation of phosphate uptake.</text>
</comment>
<evidence type="ECO:0000256" key="1">
    <source>
        <dbReference type="ARBA" id="ARBA00004496"/>
    </source>
</evidence>
<evidence type="ECO:0000256" key="4">
    <source>
        <dbReference type="ARBA" id="ARBA00022448"/>
    </source>
</evidence>
<dbReference type="AlphaFoldDB" id="A0A1I3BJZ4"/>
<dbReference type="PANTHER" id="PTHR42930:SF3">
    <property type="entry name" value="PHOSPHATE-SPECIFIC TRANSPORT SYSTEM ACCESSORY PROTEIN PHOU"/>
    <property type="match status" value="1"/>
</dbReference>
<dbReference type="InterPro" id="IPR028366">
    <property type="entry name" value="PhoU"/>
</dbReference>
<dbReference type="PIRSF" id="PIRSF003107">
    <property type="entry name" value="PhoU"/>
    <property type="match status" value="1"/>
</dbReference>
<gene>
    <name evidence="9" type="ORF">SAMN04489868_10740</name>
</gene>
<dbReference type="GO" id="GO:0005737">
    <property type="term" value="C:cytoplasm"/>
    <property type="evidence" value="ECO:0007669"/>
    <property type="project" value="UniProtKB-SubCell"/>
</dbReference>
<dbReference type="Gene3D" id="1.20.58.220">
    <property type="entry name" value="Phosphate transport system protein phou homolog 2, domain 2"/>
    <property type="match status" value="1"/>
</dbReference>
<comment type="subunit">
    <text evidence="3 7">Homodimer.</text>
</comment>
<feature type="domain" description="PhoU" evidence="8">
    <location>
        <begin position="41"/>
        <end position="126"/>
    </location>
</feature>
<evidence type="ECO:0000256" key="3">
    <source>
        <dbReference type="ARBA" id="ARBA00011738"/>
    </source>
</evidence>
<reference evidence="9 10" key="1">
    <citation type="submission" date="2016-10" db="EMBL/GenBank/DDBJ databases">
        <authorList>
            <person name="de Groot N.N."/>
        </authorList>
    </citation>
    <scope>NUCLEOTIDE SEQUENCE [LARGE SCALE GENOMIC DNA]</scope>
    <source>
        <strain evidence="9 10">DSM 27630</strain>
    </source>
</reference>
<organism evidence="9 10">
    <name type="scientific">Pisciglobus halotolerans</name>
    <dbReference type="NCBI Taxonomy" id="745365"/>
    <lineage>
        <taxon>Bacteria</taxon>
        <taxon>Bacillati</taxon>
        <taxon>Bacillota</taxon>
        <taxon>Bacilli</taxon>
        <taxon>Lactobacillales</taxon>
        <taxon>Carnobacteriaceae</taxon>
    </lineage>
</organism>
<accession>A0A1I3BJZ4</accession>